<dbReference type="EMBL" id="SACL01000004">
    <property type="protein sequence ID" value="RVT96210.1"/>
    <property type="molecule type" value="Genomic_DNA"/>
</dbReference>
<feature type="transmembrane region" description="Helical" evidence="1">
    <location>
        <begin position="6"/>
        <end position="27"/>
    </location>
</feature>
<gene>
    <name evidence="2" type="ORF">EOD42_13925</name>
</gene>
<dbReference type="OrthoDB" id="8454824at2"/>
<keyword evidence="3" id="KW-1185">Reference proteome</keyword>
<name>A0A437MEW8_9PROT</name>
<dbReference type="AlphaFoldDB" id="A0A437MEW8"/>
<organism evidence="2 3">
    <name type="scientific">Rhodovarius crocodyli</name>
    <dbReference type="NCBI Taxonomy" id="1979269"/>
    <lineage>
        <taxon>Bacteria</taxon>
        <taxon>Pseudomonadati</taxon>
        <taxon>Pseudomonadota</taxon>
        <taxon>Alphaproteobacteria</taxon>
        <taxon>Acetobacterales</taxon>
        <taxon>Roseomonadaceae</taxon>
        <taxon>Rhodovarius</taxon>
    </lineage>
</organism>
<evidence type="ECO:0000313" key="3">
    <source>
        <dbReference type="Proteomes" id="UP000282957"/>
    </source>
</evidence>
<keyword evidence="1" id="KW-1133">Transmembrane helix</keyword>
<evidence type="ECO:0000313" key="2">
    <source>
        <dbReference type="EMBL" id="RVT96210.1"/>
    </source>
</evidence>
<accession>A0A437MEW8</accession>
<comment type="caution">
    <text evidence="2">The sequence shown here is derived from an EMBL/GenBank/DDBJ whole genome shotgun (WGS) entry which is preliminary data.</text>
</comment>
<protein>
    <submittedName>
        <fullName evidence="2">Uncharacterized protein</fullName>
    </submittedName>
</protein>
<reference evidence="2 3" key="1">
    <citation type="submission" date="2019-01" db="EMBL/GenBank/DDBJ databases">
        <authorList>
            <person name="Chen W.-M."/>
        </authorList>
    </citation>
    <scope>NUCLEOTIDE SEQUENCE [LARGE SCALE GENOMIC DNA]</scope>
    <source>
        <strain evidence="2 3">CCP-6</strain>
    </source>
</reference>
<keyword evidence="1" id="KW-0472">Membrane</keyword>
<evidence type="ECO:0000256" key="1">
    <source>
        <dbReference type="SAM" id="Phobius"/>
    </source>
</evidence>
<proteinExistence type="predicted"/>
<keyword evidence="1" id="KW-0812">Transmembrane</keyword>
<dbReference type="RefSeq" id="WP_127788143.1">
    <property type="nucleotide sequence ID" value="NZ_SACL01000004.1"/>
</dbReference>
<sequence length="61" mass="6779">MADTLSAFGALGPLGMILLVAPIYYIVTRGYRALTILVRGWPPAHLDADGQWKPEPRENRE</sequence>
<dbReference type="Proteomes" id="UP000282957">
    <property type="component" value="Unassembled WGS sequence"/>
</dbReference>